<feature type="region of interest" description="Disordered" evidence="4">
    <location>
        <begin position="337"/>
        <end position="361"/>
    </location>
</feature>
<dbReference type="CDD" id="cd07377">
    <property type="entry name" value="WHTH_GntR"/>
    <property type="match status" value="1"/>
</dbReference>
<dbReference type="PRINTS" id="PR00035">
    <property type="entry name" value="HTHGNTR"/>
</dbReference>
<evidence type="ECO:0000313" key="7">
    <source>
        <dbReference type="Proteomes" id="UP001374893"/>
    </source>
</evidence>
<evidence type="ECO:0000256" key="2">
    <source>
        <dbReference type="ARBA" id="ARBA00023125"/>
    </source>
</evidence>
<keyword evidence="2" id="KW-0238">DNA-binding</keyword>
<dbReference type="InterPro" id="IPR000524">
    <property type="entry name" value="Tscrpt_reg_HTH_GntR"/>
</dbReference>
<dbReference type="InterPro" id="IPR036388">
    <property type="entry name" value="WH-like_DNA-bd_sf"/>
</dbReference>
<evidence type="ECO:0000256" key="4">
    <source>
        <dbReference type="SAM" id="MobiDB-lite"/>
    </source>
</evidence>
<name>A0ABM7R8C8_9BACT</name>
<proteinExistence type="predicted"/>
<dbReference type="Pfam" id="PF13377">
    <property type="entry name" value="Peripla_BP_3"/>
    <property type="match status" value="1"/>
</dbReference>
<dbReference type="PROSITE" id="PS50949">
    <property type="entry name" value="HTH_GNTR"/>
    <property type="match status" value="1"/>
</dbReference>
<dbReference type="EMBL" id="AP024702">
    <property type="protein sequence ID" value="BCX46167.1"/>
    <property type="molecule type" value="Genomic_DNA"/>
</dbReference>
<gene>
    <name evidence="6" type="ORF">HAHE_00750</name>
</gene>
<dbReference type="PANTHER" id="PTHR30146">
    <property type="entry name" value="LACI-RELATED TRANSCRIPTIONAL REPRESSOR"/>
    <property type="match status" value="1"/>
</dbReference>
<keyword evidence="7" id="KW-1185">Reference proteome</keyword>
<evidence type="ECO:0000256" key="3">
    <source>
        <dbReference type="ARBA" id="ARBA00023163"/>
    </source>
</evidence>
<evidence type="ECO:0000313" key="6">
    <source>
        <dbReference type="EMBL" id="BCX46167.1"/>
    </source>
</evidence>
<dbReference type="Pfam" id="PF00392">
    <property type="entry name" value="GntR"/>
    <property type="match status" value="1"/>
</dbReference>
<dbReference type="RefSeq" id="WP_338687550.1">
    <property type="nucleotide sequence ID" value="NZ_AP024702.1"/>
</dbReference>
<organism evidence="6 7">
    <name type="scientific">Haloferula helveola</name>
    <dbReference type="NCBI Taxonomy" id="490095"/>
    <lineage>
        <taxon>Bacteria</taxon>
        <taxon>Pseudomonadati</taxon>
        <taxon>Verrucomicrobiota</taxon>
        <taxon>Verrucomicrobiia</taxon>
        <taxon>Verrucomicrobiales</taxon>
        <taxon>Verrucomicrobiaceae</taxon>
        <taxon>Haloferula</taxon>
    </lineage>
</organism>
<dbReference type="InterPro" id="IPR046335">
    <property type="entry name" value="LacI/GalR-like_sensor"/>
</dbReference>
<dbReference type="InterPro" id="IPR028082">
    <property type="entry name" value="Peripla_BP_I"/>
</dbReference>
<keyword evidence="1" id="KW-0805">Transcription regulation</keyword>
<reference evidence="6 7" key="1">
    <citation type="submission" date="2021-06" db="EMBL/GenBank/DDBJ databases">
        <title>Complete genome of Haloferula helveola possessing various polysaccharide degrading enzymes.</title>
        <authorList>
            <person name="Takami H."/>
            <person name="Huang C."/>
            <person name="Hamasaki K."/>
        </authorList>
    </citation>
    <scope>NUCLEOTIDE SEQUENCE [LARGE SCALE GENOMIC DNA]</scope>
    <source>
        <strain evidence="6 7">CN-1</strain>
    </source>
</reference>
<dbReference type="SUPFAM" id="SSF46785">
    <property type="entry name" value="Winged helix' DNA-binding domain"/>
    <property type="match status" value="1"/>
</dbReference>
<sequence length="361" mass="39956">MPALPQSKFAQLSELIRERIETGEWTDKLPSERILADEFLVSRTTLRRALEILTRDGLIEAPSARCTLRAIRKSKARRTAPTHREVCFLTPTLHVSPLLTEQIATMRGLFTQAGIKVASEESASLVDRRDPSAHLRRIVARHPDAMWVLHKMPESVQRWFQANGLPTVIFGSAFPEVSLPSVDVDFRAAAHHAAGLCLARGCRRIGLLIHRTPLAGDEKTVSAVSAVLTRQGSPAPKVMRHDSNRARLMDALDREFLDNPDACDALIVANHHHLLTVQSHLLHRGIRLPEQLSLVYLSNDPSAERLSPLPLRYESGPALIRRLVAAVKTLAEGGNPPSSSIIPKLLDGQTMRRATGPEKDQ</sequence>
<feature type="domain" description="HTH gntR-type" evidence="5">
    <location>
        <begin position="6"/>
        <end position="72"/>
    </location>
</feature>
<dbReference type="SUPFAM" id="SSF53822">
    <property type="entry name" value="Periplasmic binding protein-like I"/>
    <property type="match status" value="1"/>
</dbReference>
<dbReference type="SMART" id="SM00345">
    <property type="entry name" value="HTH_GNTR"/>
    <property type="match status" value="1"/>
</dbReference>
<protein>
    <recommendedName>
        <fullName evidence="5">HTH gntR-type domain-containing protein</fullName>
    </recommendedName>
</protein>
<dbReference type="InterPro" id="IPR036390">
    <property type="entry name" value="WH_DNA-bd_sf"/>
</dbReference>
<dbReference type="Proteomes" id="UP001374893">
    <property type="component" value="Chromosome"/>
</dbReference>
<evidence type="ECO:0000259" key="5">
    <source>
        <dbReference type="PROSITE" id="PS50949"/>
    </source>
</evidence>
<evidence type="ECO:0000256" key="1">
    <source>
        <dbReference type="ARBA" id="ARBA00023015"/>
    </source>
</evidence>
<keyword evidence="3" id="KW-0804">Transcription</keyword>
<dbReference type="Gene3D" id="1.10.10.10">
    <property type="entry name" value="Winged helix-like DNA-binding domain superfamily/Winged helix DNA-binding domain"/>
    <property type="match status" value="1"/>
</dbReference>
<dbReference type="PANTHER" id="PTHR30146:SF155">
    <property type="entry name" value="ALANINE RACEMASE"/>
    <property type="match status" value="1"/>
</dbReference>
<accession>A0ABM7R8C8</accession>
<dbReference type="Gene3D" id="3.40.50.2300">
    <property type="match status" value="2"/>
</dbReference>